<evidence type="ECO:0000259" key="1">
    <source>
        <dbReference type="Pfam" id="PF00149"/>
    </source>
</evidence>
<evidence type="ECO:0000313" key="3">
    <source>
        <dbReference type="Proteomes" id="UP000000422"/>
    </source>
</evidence>
<organism evidence="3">
    <name type="scientific">Wolinella succinogenes (strain ATCC 29543 / DSM 1740 / CCUG 13145 / JCM 31913 / LMG 7466 / NCTC 11488 / FDC 602W)</name>
    <name type="common">Vibrio succinogenes</name>
    <dbReference type="NCBI Taxonomy" id="273121"/>
    <lineage>
        <taxon>Bacteria</taxon>
        <taxon>Pseudomonadati</taxon>
        <taxon>Campylobacterota</taxon>
        <taxon>Epsilonproteobacteria</taxon>
        <taxon>Campylobacterales</taxon>
        <taxon>Helicobacteraceae</taxon>
        <taxon>Wolinella</taxon>
    </lineage>
</organism>
<dbReference type="SUPFAM" id="SSF56300">
    <property type="entry name" value="Metallo-dependent phosphatases"/>
    <property type="match status" value="1"/>
</dbReference>
<dbReference type="HOGENOM" id="CLU_023125_4_0_7"/>
<dbReference type="RefSeq" id="WP_011138628.1">
    <property type="nucleotide sequence ID" value="NC_005090.1"/>
</dbReference>
<dbReference type="InterPro" id="IPR050126">
    <property type="entry name" value="Ap4A_hydrolase"/>
</dbReference>
<dbReference type="Proteomes" id="UP000000422">
    <property type="component" value="Chromosome"/>
</dbReference>
<dbReference type="InterPro" id="IPR004843">
    <property type="entry name" value="Calcineurin-like_PHP"/>
</dbReference>
<gene>
    <name evidence="2" type="ordered locus">WS0702</name>
</gene>
<sequence length="298" mass="34532">MRTTVVIGDVHGCFFTLKRLLKKIPQEAEIILAGDLCDRGNYTKEVIEWVIQGEHTAILGNHESYMLEHIQAALKGKPNRWVDEECIGGRETMSSYKGAWSTLERHLRWMRENPLYLWREPYFITHAFALPYFKRRDIPEKRHAFLVNRVRDTKEWGHDFEEGYEAYELINIFGHEVSKEVRVGKNFYGIDTGCVYGNKLSAIELGSMKLYEELTHPLDISSTSAPLVAEHLTKISQTPVHWRLEEEALLFEIGLSPKRLEGILKRLKRKNPELLEGFELQIQENPASPSLSRLLLTL</sequence>
<dbReference type="InterPro" id="IPR029052">
    <property type="entry name" value="Metallo-depent_PP-like"/>
</dbReference>
<keyword evidence="3" id="KW-1185">Reference proteome</keyword>
<reference evidence="2 3" key="1">
    <citation type="journal article" date="2003" name="Proc. Natl. Acad. Sci. U.S.A.">
        <title>Complete genome sequence and analysis of Wolinella succinogenes.</title>
        <authorList>
            <person name="Baar C."/>
            <person name="Eppinger M."/>
            <person name="Raddatz G."/>
            <person name="Simon JM."/>
            <person name="Lanz C."/>
            <person name="Klimmek O."/>
            <person name="Nandakumar R."/>
            <person name="Gross R."/>
            <person name="Rosinus A."/>
            <person name="Keller H."/>
            <person name="Jagtap P."/>
            <person name="Linke B."/>
            <person name="Meyer F."/>
            <person name="Lederer H."/>
            <person name="Schuster S.C."/>
        </authorList>
    </citation>
    <scope>NUCLEOTIDE SEQUENCE [LARGE SCALE GENOMIC DNA]</scope>
    <source>
        <strain evidence="3">ATCC 29543 / DSM 1740 / CCUG 13145 / JCM 31913 / LMG 7466 / NCTC 11488 / FDC 602W</strain>
    </source>
</reference>
<name>Q7M9T0_WOLSU</name>
<dbReference type="PANTHER" id="PTHR42850">
    <property type="entry name" value="METALLOPHOSPHOESTERASE"/>
    <property type="match status" value="1"/>
</dbReference>
<dbReference type="CDD" id="cd00144">
    <property type="entry name" value="MPP_PPP_family"/>
    <property type="match status" value="1"/>
</dbReference>
<dbReference type="Pfam" id="PF00149">
    <property type="entry name" value="Metallophos"/>
    <property type="match status" value="1"/>
</dbReference>
<dbReference type="GO" id="GO:0016791">
    <property type="term" value="F:phosphatase activity"/>
    <property type="evidence" value="ECO:0007669"/>
    <property type="project" value="TreeGrafter"/>
</dbReference>
<dbReference type="Gene3D" id="3.60.21.10">
    <property type="match status" value="1"/>
</dbReference>
<accession>Q7M9T0</accession>
<dbReference type="EMBL" id="BX571658">
    <property type="protein sequence ID" value="CAE09828.1"/>
    <property type="molecule type" value="Genomic_DNA"/>
</dbReference>
<dbReference type="eggNOG" id="COG0639">
    <property type="taxonomic scope" value="Bacteria"/>
</dbReference>
<dbReference type="KEGG" id="wsu:WS0702"/>
<dbReference type="PANTHER" id="PTHR42850:SF4">
    <property type="entry name" value="ZINC-DEPENDENT ENDOPOLYPHOSPHATASE"/>
    <property type="match status" value="1"/>
</dbReference>
<feature type="domain" description="Calcineurin-like phosphoesterase" evidence="1">
    <location>
        <begin position="4"/>
        <end position="132"/>
    </location>
</feature>
<protein>
    <submittedName>
        <fullName evidence="2">SERINE/THREONINE PROTEIN PHOSPHATASE</fullName>
    </submittedName>
</protein>
<dbReference type="GO" id="GO:0005737">
    <property type="term" value="C:cytoplasm"/>
    <property type="evidence" value="ECO:0007669"/>
    <property type="project" value="TreeGrafter"/>
</dbReference>
<dbReference type="STRING" id="273121.WS0702"/>
<evidence type="ECO:0000313" key="2">
    <source>
        <dbReference type="EMBL" id="CAE09828.1"/>
    </source>
</evidence>
<dbReference type="AlphaFoldDB" id="Q7M9T0"/>
<proteinExistence type="predicted"/>